<keyword evidence="5 11" id="KW-0479">Metal-binding</keyword>
<keyword evidence="8 11" id="KW-0694">RNA-binding</keyword>
<dbReference type="EMBL" id="CAJEWN010000066">
    <property type="protein sequence ID" value="CAD2157451.1"/>
    <property type="molecule type" value="Genomic_DNA"/>
</dbReference>
<dbReference type="InterPro" id="IPR039787">
    <property type="entry name" value="ENDOU"/>
</dbReference>
<keyword evidence="7 11" id="KW-0378">Hydrolase</keyword>
<evidence type="ECO:0000256" key="7">
    <source>
        <dbReference type="ARBA" id="ARBA00022801"/>
    </source>
</evidence>
<sequence>MKILIYFILCSINVVAYNEIKPGPFKVLFRMDALARMINGRSYEIKSLENGMSQLTHITKPEPTIPSTPLNDAYVQLCDNFDNIGHRTKFLQVLNERYLFKEAEKLYIENKKKENFVEKVEQLLFSKEEPQFYSLFCQFTQGKGIWHSFMREQSQMKIQSLEFKNNTDEIKDMQVEYIENGKLKKRRIIIGTSLEFEIAAFSFCALSYKEMGKWKHCSAPIDDGYIFDMGIKKSMKSGHLNIIWNTKIMKREKGKHKTDPAFQKFVDQLWEKDVDRIDESDIHLDWQRKLGKNEIKDISRHRLFTRVDESIFKKPIYAAFRRMYKKAFRPQVCEQEPPMDKQRRNQFAEIWKLITESEVFKLGYEFLLKNKKIKKKSFDEFSERMYDFWFGTYSRCDQDVDSEILGSSGFEHVFSGEWKDGTGVHGHHNWFRYYLQEKSGDINYYGYFEHQNNILGSFQYEWKVPKSRNDTEESGWIKRKGGFFIGTSPAFDFTLFTVCSILHPGYEACQFELLNTRMVVTSFTKNCDKGKCLGTAYPSLLLDNP</sequence>
<evidence type="ECO:0000313" key="14">
    <source>
        <dbReference type="Proteomes" id="UP000580250"/>
    </source>
</evidence>
<evidence type="ECO:0000256" key="2">
    <source>
        <dbReference type="ARBA" id="ARBA00010168"/>
    </source>
</evidence>
<evidence type="ECO:0000256" key="10">
    <source>
        <dbReference type="ARBA" id="ARBA00023239"/>
    </source>
</evidence>
<gene>
    <name evidence="13" type="ORF">MENT_LOCUS12632</name>
</gene>
<proteinExistence type="inferred from homology"/>
<keyword evidence="4 11" id="KW-0540">Nuclease</keyword>
<dbReference type="GO" id="GO:0016787">
    <property type="term" value="F:hydrolase activity"/>
    <property type="evidence" value="ECO:0007669"/>
    <property type="project" value="UniProtKB-KW"/>
</dbReference>
<organism evidence="13 14">
    <name type="scientific">Meloidogyne enterolobii</name>
    <name type="common">Root-knot nematode worm</name>
    <name type="synonym">Meloidogyne mayaguensis</name>
    <dbReference type="NCBI Taxonomy" id="390850"/>
    <lineage>
        <taxon>Eukaryota</taxon>
        <taxon>Metazoa</taxon>
        <taxon>Ecdysozoa</taxon>
        <taxon>Nematoda</taxon>
        <taxon>Chromadorea</taxon>
        <taxon>Rhabditida</taxon>
        <taxon>Tylenchina</taxon>
        <taxon>Tylenchomorpha</taxon>
        <taxon>Tylenchoidea</taxon>
        <taxon>Meloidogynidae</taxon>
        <taxon>Meloidogyninae</taxon>
        <taxon>Meloidogyne</taxon>
    </lineage>
</organism>
<keyword evidence="11" id="KW-0732">Signal</keyword>
<comment type="subunit">
    <text evidence="3 11">Monomer.</text>
</comment>
<keyword evidence="9 11" id="KW-0464">Manganese</keyword>
<dbReference type="CDD" id="cd21159">
    <property type="entry name" value="XendoU"/>
    <property type="match status" value="1"/>
</dbReference>
<dbReference type="GO" id="GO:0016829">
    <property type="term" value="F:lyase activity"/>
    <property type="evidence" value="ECO:0007669"/>
    <property type="project" value="UniProtKB-KW"/>
</dbReference>
<evidence type="ECO:0000256" key="4">
    <source>
        <dbReference type="ARBA" id="ARBA00022722"/>
    </source>
</evidence>
<evidence type="ECO:0000256" key="9">
    <source>
        <dbReference type="ARBA" id="ARBA00023211"/>
    </source>
</evidence>
<reference evidence="13 14" key="1">
    <citation type="submission" date="2020-08" db="EMBL/GenBank/DDBJ databases">
        <authorList>
            <person name="Koutsovoulos G."/>
            <person name="Danchin GJ E."/>
        </authorList>
    </citation>
    <scope>NUCLEOTIDE SEQUENCE [LARGE SCALE GENOMIC DNA]</scope>
</reference>
<evidence type="ECO:0000256" key="8">
    <source>
        <dbReference type="ARBA" id="ARBA00022884"/>
    </source>
</evidence>
<dbReference type="PANTHER" id="PTHR12439:SF42">
    <property type="entry name" value="ENDORIBONUCLEASE-RELATED"/>
    <property type="match status" value="1"/>
</dbReference>
<dbReference type="OrthoDB" id="430326at2759"/>
<evidence type="ECO:0000256" key="11">
    <source>
        <dbReference type="RuleBase" id="RU367085"/>
    </source>
</evidence>
<evidence type="ECO:0000313" key="13">
    <source>
        <dbReference type="EMBL" id="CAD2157451.1"/>
    </source>
</evidence>
<dbReference type="GO" id="GO:0004521">
    <property type="term" value="F:RNA endonuclease activity"/>
    <property type="evidence" value="ECO:0007669"/>
    <property type="project" value="UniProtKB-UniRule"/>
</dbReference>
<comment type="caution">
    <text evidence="13">The sequence shown here is derived from an EMBL/GenBank/DDBJ whole genome shotgun (WGS) entry which is preliminary data.</text>
</comment>
<evidence type="ECO:0000256" key="5">
    <source>
        <dbReference type="ARBA" id="ARBA00022723"/>
    </source>
</evidence>
<protein>
    <recommendedName>
        <fullName evidence="12">EndoU domain-containing protein</fullName>
    </recommendedName>
</protein>
<feature type="domain" description="EndoU" evidence="12">
    <location>
        <begin position="258"/>
        <end position="542"/>
    </location>
</feature>
<feature type="signal peptide" evidence="11">
    <location>
        <begin position="1"/>
        <end position="16"/>
    </location>
</feature>
<dbReference type="InterPro" id="IPR018998">
    <property type="entry name" value="EndoU_C"/>
</dbReference>
<dbReference type="GO" id="GO:0003723">
    <property type="term" value="F:RNA binding"/>
    <property type="evidence" value="ECO:0007669"/>
    <property type="project" value="UniProtKB-UniRule"/>
</dbReference>
<dbReference type="AlphaFoldDB" id="A0A6V7UGA3"/>
<comment type="cofactor">
    <cofactor evidence="1 11">
        <name>Mn(2+)</name>
        <dbReference type="ChEBI" id="CHEBI:29035"/>
    </cofactor>
</comment>
<name>A0A6V7UGA3_MELEN</name>
<evidence type="ECO:0000259" key="12">
    <source>
        <dbReference type="PROSITE" id="PS51959"/>
    </source>
</evidence>
<dbReference type="SUPFAM" id="SSF142877">
    <property type="entry name" value="EndoU-like"/>
    <property type="match status" value="1"/>
</dbReference>
<dbReference type="PROSITE" id="PS51959">
    <property type="entry name" value="ENDOU"/>
    <property type="match status" value="1"/>
</dbReference>
<dbReference type="Pfam" id="PF09412">
    <property type="entry name" value="XendoU"/>
    <property type="match status" value="1"/>
</dbReference>
<keyword evidence="10" id="KW-0456">Lyase</keyword>
<accession>A0A6V7UGA3</accession>
<evidence type="ECO:0000256" key="6">
    <source>
        <dbReference type="ARBA" id="ARBA00022759"/>
    </source>
</evidence>
<dbReference type="GO" id="GO:0046872">
    <property type="term" value="F:metal ion binding"/>
    <property type="evidence" value="ECO:0007669"/>
    <property type="project" value="UniProtKB-UniRule"/>
</dbReference>
<feature type="chain" id="PRO_5028517146" description="EndoU domain-containing protein" evidence="11">
    <location>
        <begin position="17"/>
        <end position="545"/>
    </location>
</feature>
<evidence type="ECO:0000256" key="1">
    <source>
        <dbReference type="ARBA" id="ARBA00001936"/>
    </source>
</evidence>
<dbReference type="Proteomes" id="UP000580250">
    <property type="component" value="Unassembled WGS sequence"/>
</dbReference>
<comment type="similarity">
    <text evidence="2 11">Belongs to the ENDOU family.</text>
</comment>
<dbReference type="PANTHER" id="PTHR12439">
    <property type="entry name" value="PLACENTAL PROTEIN 11-RELATED"/>
    <property type="match status" value="1"/>
</dbReference>
<keyword evidence="6 11" id="KW-0255">Endonuclease</keyword>
<evidence type="ECO:0000256" key="3">
    <source>
        <dbReference type="ARBA" id="ARBA00011245"/>
    </source>
</evidence>
<dbReference type="InterPro" id="IPR037227">
    <property type="entry name" value="EndoU-like"/>
</dbReference>